<dbReference type="Pfam" id="PF02305">
    <property type="entry name" value="Phage_F"/>
    <property type="match status" value="1"/>
</dbReference>
<keyword evidence="4" id="KW-0167">Capsid protein</keyword>
<reference evidence="6" key="1">
    <citation type="submission" date="2022-02" db="EMBL/GenBank/DDBJ databases">
        <title>Towards deciphering the DNA virus diversity associated with rodent species in the families Cricetidae and Heteromyidae.</title>
        <authorList>
            <person name="Lund M."/>
            <person name="Larsen B.B."/>
            <person name="Gryseels S."/>
            <person name="Kraberger S."/>
            <person name="Rowsey D.M."/>
            <person name="Steger L."/>
            <person name="Yule K.M."/>
            <person name="Upham N.S."/>
            <person name="Worobey M."/>
            <person name="Van Doorslaer K."/>
            <person name="Varsani A."/>
        </authorList>
    </citation>
    <scope>NUCLEOTIDE SEQUENCE</scope>
    <source>
        <strain evidence="6">NeonRodF1_74</strain>
    </source>
</reference>
<evidence type="ECO:0000256" key="5">
    <source>
        <dbReference type="ARBA" id="ARBA00022844"/>
    </source>
</evidence>
<protein>
    <submittedName>
        <fullName evidence="6">Major capsid protein</fullName>
    </submittedName>
</protein>
<name>A0A976N367_9VIRU</name>
<organism evidence="6">
    <name type="scientific">Dipodfec virus RodF1_74</name>
    <dbReference type="NCBI Taxonomy" id="2929310"/>
    <lineage>
        <taxon>Viruses</taxon>
        <taxon>Monodnaviria</taxon>
        <taxon>Sangervirae</taxon>
        <taxon>Phixviricota</taxon>
        <taxon>Malgrandaviricetes</taxon>
        <taxon>Petitvirales</taxon>
        <taxon>Microviridae</taxon>
    </lineage>
</organism>
<proteinExistence type="inferred from homology"/>
<dbReference type="EMBL" id="OM869694">
    <property type="protein sequence ID" value="UPW41915.1"/>
    <property type="molecule type" value="Genomic_DNA"/>
</dbReference>
<dbReference type="Gene3D" id="2.60.169.10">
    <property type="entry name" value="Microviridae F protein"/>
    <property type="match status" value="2"/>
</dbReference>
<accession>A0A976N367</accession>
<dbReference type="InterPro" id="IPR016184">
    <property type="entry name" value="Capsid/spike_ssDNA_virus"/>
</dbReference>
<evidence type="ECO:0000256" key="2">
    <source>
        <dbReference type="ARBA" id="ARBA00009963"/>
    </source>
</evidence>
<dbReference type="GO" id="GO:0039615">
    <property type="term" value="C:T=1 icosahedral viral capsid"/>
    <property type="evidence" value="ECO:0007669"/>
    <property type="project" value="UniProtKB-KW"/>
</dbReference>
<sequence length="556" mass="62018">MSRQFSFRSTPTVKMRRSSFPLDHGVKTTMNVGELIPVDCVEVYPGDTFKCREAHVARLSTSYLRPVMDNVFMDIYYFFVPSRLVFDDAERVFGNPKPSAYVDNDLAEFPSTPTTMTVSAKSVGRYLGLPIGKVPAGISLCKFRGFALIYNEWFRNENVTDEVYVHTGNYMISEVFNDNPWSTTNYTGRCPYVGKKKDYFTSALPSPQKGAQVTLGLSGDAIVRTSDGVLVPKSPNPLIMATPDGVPISGMRNMAVWNSPASPLANASVYLGAASSDSPGVNGGLHPANLYADLSEVNATNVNDMRFAFALQKMLEADARYGTRYREYILGHFGVSNGDARMQIPEFLGGKRTPLNTMQVAQTSQNSEGNPLASLGAYSQSSGRSRYTKSFTEHGFVYTLACIRQLHTYQQGIDKSWFRLKREDFYDPKFANLGEQPIYNAELFVPQNITSNSDVKSLGVFGYNEAWADLRYLPSRISGQLSTGAENTLDVYHFGDYYSQTPTLTNDFILESPKFFDRTLAVASDKQDNFVVDFWFNMNAVRVMPLYSIPGLIDHH</sequence>
<evidence type="ECO:0000256" key="1">
    <source>
        <dbReference type="ARBA" id="ARBA00004328"/>
    </source>
</evidence>
<evidence type="ECO:0000256" key="4">
    <source>
        <dbReference type="ARBA" id="ARBA00022561"/>
    </source>
</evidence>
<keyword evidence="3" id="KW-1140">T=1 icosahedral capsid protein</keyword>
<comment type="subcellular location">
    <subcellularLocation>
        <location evidence="1">Virion</location>
    </subcellularLocation>
</comment>
<keyword evidence="5" id="KW-0946">Virion</keyword>
<dbReference type="SUPFAM" id="SSF88645">
    <property type="entry name" value="ssDNA viruses"/>
    <property type="match status" value="1"/>
</dbReference>
<dbReference type="GO" id="GO:0005198">
    <property type="term" value="F:structural molecule activity"/>
    <property type="evidence" value="ECO:0007669"/>
    <property type="project" value="InterPro"/>
</dbReference>
<dbReference type="InterPro" id="IPR003514">
    <property type="entry name" value="Microviridae_protein_F"/>
</dbReference>
<dbReference type="InterPro" id="IPR037002">
    <property type="entry name" value="Microviridae_protein_F_sf"/>
</dbReference>
<evidence type="ECO:0000256" key="3">
    <source>
        <dbReference type="ARBA" id="ARBA00022431"/>
    </source>
</evidence>
<comment type="similarity">
    <text evidence="2">Belongs to the microviridae F protein family.</text>
</comment>
<evidence type="ECO:0000313" key="6">
    <source>
        <dbReference type="EMBL" id="UPW41915.1"/>
    </source>
</evidence>